<sequence>MTTYPGGGQVDAAQAALERHAVSSADGRCLGCGTLGPCTVHEQAMQVFCLSLRLPKRVPGATRPELIGARRVGVPALLAVK</sequence>
<accession>A0A1C6RPA4</accession>
<gene>
    <name evidence="1" type="ORF">GA0074694_2548</name>
</gene>
<organism evidence="1 2">
    <name type="scientific">Micromonospora inyonensis</name>
    <dbReference type="NCBI Taxonomy" id="47866"/>
    <lineage>
        <taxon>Bacteria</taxon>
        <taxon>Bacillati</taxon>
        <taxon>Actinomycetota</taxon>
        <taxon>Actinomycetes</taxon>
        <taxon>Micromonosporales</taxon>
        <taxon>Micromonosporaceae</taxon>
        <taxon>Micromonospora</taxon>
    </lineage>
</organism>
<keyword evidence="2" id="KW-1185">Reference proteome</keyword>
<dbReference type="Proteomes" id="UP000198906">
    <property type="component" value="Unassembled WGS sequence"/>
</dbReference>
<dbReference type="AlphaFoldDB" id="A0A1C6RPA4"/>
<proteinExistence type="predicted"/>
<protein>
    <submittedName>
        <fullName evidence="1">Uncharacterized protein</fullName>
    </submittedName>
</protein>
<name>A0A1C6RPA4_9ACTN</name>
<evidence type="ECO:0000313" key="1">
    <source>
        <dbReference type="EMBL" id="SCL19032.1"/>
    </source>
</evidence>
<evidence type="ECO:0000313" key="2">
    <source>
        <dbReference type="Proteomes" id="UP000198906"/>
    </source>
</evidence>
<reference evidence="2" key="1">
    <citation type="submission" date="2016-06" db="EMBL/GenBank/DDBJ databases">
        <authorList>
            <person name="Varghese N."/>
        </authorList>
    </citation>
    <scope>NUCLEOTIDE SEQUENCE [LARGE SCALE GENOMIC DNA]</scope>
    <source>
        <strain evidence="2">DSM 46123</strain>
    </source>
</reference>
<dbReference type="EMBL" id="FMHU01000001">
    <property type="protein sequence ID" value="SCL19032.1"/>
    <property type="molecule type" value="Genomic_DNA"/>
</dbReference>